<evidence type="ECO:0008006" key="3">
    <source>
        <dbReference type="Google" id="ProtNLM"/>
    </source>
</evidence>
<evidence type="ECO:0000313" key="1">
    <source>
        <dbReference type="EMBL" id="MCU6796809.1"/>
    </source>
</evidence>
<reference evidence="1 2" key="1">
    <citation type="submission" date="2022-09" db="EMBL/GenBank/DDBJ databases">
        <authorList>
            <person name="Han X.L."/>
            <person name="Wang Q."/>
            <person name="Lu T."/>
        </authorList>
    </citation>
    <scope>NUCLEOTIDE SEQUENCE [LARGE SCALE GENOMIC DNA]</scope>
    <source>
        <strain evidence="1 2">WQ 127069</strain>
    </source>
</reference>
<organism evidence="1 2">
    <name type="scientific">Paenibacillus baimaensis</name>
    <dbReference type="NCBI Taxonomy" id="2982185"/>
    <lineage>
        <taxon>Bacteria</taxon>
        <taxon>Bacillati</taxon>
        <taxon>Bacillota</taxon>
        <taxon>Bacilli</taxon>
        <taxon>Bacillales</taxon>
        <taxon>Paenibacillaceae</taxon>
        <taxon>Paenibacillus</taxon>
    </lineage>
</organism>
<comment type="caution">
    <text evidence="1">The sequence shown here is derived from an EMBL/GenBank/DDBJ whole genome shotgun (WGS) entry which is preliminary data.</text>
</comment>
<evidence type="ECO:0000313" key="2">
    <source>
        <dbReference type="Proteomes" id="UP001652445"/>
    </source>
</evidence>
<sequence>RLGFSYTKATYTLVRADKEKQKQFREVILPELKEELAQEKIDHLLFEDESMIRAYLDLQYNWFPTGQQRKIATHGEHKVGCHFTRLSRRSNCHRARQCAYPSRR</sequence>
<gene>
    <name evidence="1" type="ORF">OB236_32260</name>
</gene>
<keyword evidence="2" id="KW-1185">Reference proteome</keyword>
<dbReference type="Proteomes" id="UP001652445">
    <property type="component" value="Unassembled WGS sequence"/>
</dbReference>
<accession>A0ABT2UT11</accession>
<dbReference type="EMBL" id="JAOQIO010000109">
    <property type="protein sequence ID" value="MCU6796809.1"/>
    <property type="molecule type" value="Genomic_DNA"/>
</dbReference>
<feature type="non-terminal residue" evidence="1">
    <location>
        <position position="1"/>
    </location>
</feature>
<protein>
    <recommendedName>
        <fullName evidence="3">Winged helix-turn helix domain-containing protein</fullName>
    </recommendedName>
</protein>
<proteinExistence type="predicted"/>
<name>A0ABT2UT11_9BACL</name>